<reference evidence="16 17" key="1">
    <citation type="submission" date="2020-07" db="EMBL/GenBank/DDBJ databases">
        <authorList>
            <person name="Feng X."/>
        </authorList>
    </citation>
    <scope>NUCLEOTIDE SEQUENCE [LARGE SCALE GENOMIC DNA]</scope>
    <source>
        <strain evidence="16 17">JCM31066</strain>
    </source>
</reference>
<dbReference type="PANTHER" id="PTHR45846">
    <property type="entry name" value="TRNA-DIHYDROURIDINE(47) SYNTHASE [NAD(P)(+)]-LIKE"/>
    <property type="match status" value="1"/>
</dbReference>
<comment type="catalytic activity">
    <reaction evidence="10">
        <text>a 5,6-dihydrouridine in tRNA + NADP(+) = a uridine in tRNA + NADPH + H(+)</text>
        <dbReference type="Rhea" id="RHEA:23624"/>
        <dbReference type="Rhea" id="RHEA-COMP:13339"/>
        <dbReference type="Rhea" id="RHEA-COMP:13887"/>
        <dbReference type="ChEBI" id="CHEBI:15378"/>
        <dbReference type="ChEBI" id="CHEBI:57783"/>
        <dbReference type="ChEBI" id="CHEBI:58349"/>
        <dbReference type="ChEBI" id="CHEBI:65315"/>
        <dbReference type="ChEBI" id="CHEBI:74443"/>
    </reaction>
</comment>
<keyword evidence="9 12" id="KW-0560">Oxidoreductase</keyword>
<keyword evidence="6 12" id="KW-0819">tRNA processing</keyword>
<evidence type="ECO:0000256" key="6">
    <source>
        <dbReference type="ARBA" id="ARBA00022694"/>
    </source>
</evidence>
<dbReference type="InterPro" id="IPR018517">
    <property type="entry name" value="tRNA_hU_synthase_CS"/>
</dbReference>
<dbReference type="InterPro" id="IPR001269">
    <property type="entry name" value="DUS_fam"/>
</dbReference>
<feature type="binding site" evidence="14">
    <location>
        <position position="144"/>
    </location>
    <ligand>
        <name>FMN</name>
        <dbReference type="ChEBI" id="CHEBI:58210"/>
    </ligand>
</feature>
<evidence type="ECO:0000256" key="13">
    <source>
        <dbReference type="PIRSR" id="PIRSR006621-1"/>
    </source>
</evidence>
<gene>
    <name evidence="16" type="ORF">H5P28_01810</name>
</gene>
<dbReference type="Proteomes" id="UP000546464">
    <property type="component" value="Unassembled WGS sequence"/>
</dbReference>
<evidence type="ECO:0000256" key="9">
    <source>
        <dbReference type="ARBA" id="ARBA00023002"/>
    </source>
</evidence>
<accession>A0A842HB95</accession>
<dbReference type="GO" id="GO:0050660">
    <property type="term" value="F:flavin adenine dinucleotide binding"/>
    <property type="evidence" value="ECO:0007669"/>
    <property type="project" value="InterPro"/>
</dbReference>
<evidence type="ECO:0000256" key="7">
    <source>
        <dbReference type="ARBA" id="ARBA00022857"/>
    </source>
</evidence>
<dbReference type="Gene3D" id="1.10.1200.80">
    <property type="entry name" value="Putative flavin oxidoreducatase, domain 2"/>
    <property type="match status" value="1"/>
</dbReference>
<comment type="catalytic activity">
    <reaction evidence="11">
        <text>a 5,6-dihydrouridine in tRNA + NAD(+) = a uridine in tRNA + NADH + H(+)</text>
        <dbReference type="Rhea" id="RHEA:54452"/>
        <dbReference type="Rhea" id="RHEA-COMP:13339"/>
        <dbReference type="Rhea" id="RHEA-COMP:13887"/>
        <dbReference type="ChEBI" id="CHEBI:15378"/>
        <dbReference type="ChEBI" id="CHEBI:57540"/>
        <dbReference type="ChEBI" id="CHEBI:57945"/>
        <dbReference type="ChEBI" id="CHEBI:65315"/>
        <dbReference type="ChEBI" id="CHEBI:74443"/>
    </reaction>
</comment>
<keyword evidence="5 12" id="KW-0288">FMN</keyword>
<dbReference type="InterPro" id="IPR024036">
    <property type="entry name" value="tRNA-dHydroUridine_Synthase_C"/>
</dbReference>
<feature type="binding site" evidence="14">
    <location>
        <position position="174"/>
    </location>
    <ligand>
        <name>FMN</name>
        <dbReference type="ChEBI" id="CHEBI:58210"/>
    </ligand>
</feature>
<sequence length="331" mass="36803">MPETLPWFADGAFPLYLAPMARYTDYGFRQLCKEQGADVMVTEFVQADGLLRGGHQAWRAVDFSEEQRPMGVQLFGSSPDTMAEAARLVWERHRPDFIDINYGCPACKVIDQNAGSSLLRDLDRLGAVAEAVVKALPECPVTAKIRIGWDENSIVALEVGRILTSVGIRALAVHGRTKEQGYSGQADWDVIEEVARALPIPVIGNGDVRDWRFVARVRRESAISGLMIGRAALGYPWIFKEIKETLATGEAPAPPTVPERWATVFRFLDLLLEGSYKGKPADDIAWMRSKVKALTKDMPGSRKLRPAIDRLNTIDELRTLANEHLTQFAEP</sequence>
<evidence type="ECO:0000256" key="11">
    <source>
        <dbReference type="ARBA" id="ARBA00048802"/>
    </source>
</evidence>
<dbReference type="RefSeq" id="WP_185673990.1">
    <property type="nucleotide sequence ID" value="NZ_JACHVB010000012.1"/>
</dbReference>
<feature type="active site" description="Proton donor" evidence="13">
    <location>
        <position position="104"/>
    </location>
</feature>
<evidence type="ECO:0000256" key="4">
    <source>
        <dbReference type="ARBA" id="ARBA00022630"/>
    </source>
</evidence>
<dbReference type="CDD" id="cd02801">
    <property type="entry name" value="DUS_like_FMN"/>
    <property type="match status" value="1"/>
</dbReference>
<keyword evidence="3" id="KW-0820">tRNA-binding</keyword>
<dbReference type="InterPro" id="IPR013785">
    <property type="entry name" value="Aldolase_TIM"/>
</dbReference>
<evidence type="ECO:0000256" key="12">
    <source>
        <dbReference type="PIRNR" id="PIRNR006621"/>
    </source>
</evidence>
<evidence type="ECO:0000256" key="3">
    <source>
        <dbReference type="ARBA" id="ARBA00022555"/>
    </source>
</evidence>
<evidence type="ECO:0000313" key="16">
    <source>
        <dbReference type="EMBL" id="MBC2592986.1"/>
    </source>
</evidence>
<dbReference type="Pfam" id="PF01207">
    <property type="entry name" value="Dus"/>
    <property type="match status" value="1"/>
</dbReference>
<evidence type="ECO:0000256" key="14">
    <source>
        <dbReference type="PIRSR" id="PIRSR006621-2"/>
    </source>
</evidence>
<evidence type="ECO:0000259" key="15">
    <source>
        <dbReference type="Pfam" id="PF01207"/>
    </source>
</evidence>
<keyword evidence="14" id="KW-0547">Nucleotide-binding</keyword>
<keyword evidence="17" id="KW-1185">Reference proteome</keyword>
<dbReference type="EMBL" id="JACHVB010000012">
    <property type="protein sequence ID" value="MBC2592986.1"/>
    <property type="molecule type" value="Genomic_DNA"/>
</dbReference>
<organism evidence="16 17">
    <name type="scientific">Ruficoccus amylovorans</name>
    <dbReference type="NCBI Taxonomy" id="1804625"/>
    <lineage>
        <taxon>Bacteria</taxon>
        <taxon>Pseudomonadati</taxon>
        <taxon>Verrucomicrobiota</taxon>
        <taxon>Opitutia</taxon>
        <taxon>Puniceicoccales</taxon>
        <taxon>Cerasicoccaceae</taxon>
        <taxon>Ruficoccus</taxon>
    </lineage>
</organism>
<dbReference type="EC" id="1.3.1.-" evidence="12"/>
<dbReference type="InterPro" id="IPR035587">
    <property type="entry name" value="DUS-like_FMN-bd"/>
</dbReference>
<keyword evidence="8" id="KW-0694">RNA-binding</keyword>
<feature type="binding site" evidence="14">
    <location>
        <begin position="19"/>
        <end position="21"/>
    </location>
    <ligand>
        <name>FMN</name>
        <dbReference type="ChEBI" id="CHEBI:58210"/>
    </ligand>
</feature>
<dbReference type="PROSITE" id="PS01136">
    <property type="entry name" value="UPF0034"/>
    <property type="match status" value="1"/>
</dbReference>
<name>A0A842HB95_9BACT</name>
<evidence type="ECO:0000256" key="10">
    <source>
        <dbReference type="ARBA" id="ARBA00048205"/>
    </source>
</evidence>
<feature type="binding site" evidence="14">
    <location>
        <begin position="229"/>
        <end position="230"/>
    </location>
    <ligand>
        <name>FMN</name>
        <dbReference type="ChEBI" id="CHEBI:58210"/>
    </ligand>
</feature>
<evidence type="ECO:0000313" key="17">
    <source>
        <dbReference type="Proteomes" id="UP000546464"/>
    </source>
</evidence>
<dbReference type="PIRSF" id="PIRSF006621">
    <property type="entry name" value="Dus"/>
    <property type="match status" value="1"/>
</dbReference>
<keyword evidence="4 12" id="KW-0285">Flavoprotein</keyword>
<proteinExistence type="inferred from homology"/>
<evidence type="ECO:0000256" key="5">
    <source>
        <dbReference type="ARBA" id="ARBA00022643"/>
    </source>
</evidence>
<dbReference type="AlphaFoldDB" id="A0A842HB95"/>
<dbReference type="GO" id="GO:0017150">
    <property type="term" value="F:tRNA dihydrouridine synthase activity"/>
    <property type="evidence" value="ECO:0007669"/>
    <property type="project" value="InterPro"/>
</dbReference>
<evidence type="ECO:0000256" key="2">
    <source>
        <dbReference type="ARBA" id="ARBA00002790"/>
    </source>
</evidence>
<dbReference type="SUPFAM" id="SSF51395">
    <property type="entry name" value="FMN-linked oxidoreductases"/>
    <property type="match status" value="1"/>
</dbReference>
<dbReference type="GO" id="GO:0000049">
    <property type="term" value="F:tRNA binding"/>
    <property type="evidence" value="ECO:0007669"/>
    <property type="project" value="UniProtKB-KW"/>
</dbReference>
<keyword evidence="7" id="KW-0521">NADP</keyword>
<dbReference type="Gene3D" id="3.20.20.70">
    <property type="entry name" value="Aldolase class I"/>
    <property type="match status" value="1"/>
</dbReference>
<comment type="cofactor">
    <cofactor evidence="1 12 14">
        <name>FMN</name>
        <dbReference type="ChEBI" id="CHEBI:58210"/>
    </cofactor>
</comment>
<comment type="similarity">
    <text evidence="12">Belongs to the dus family.</text>
</comment>
<evidence type="ECO:0000256" key="8">
    <source>
        <dbReference type="ARBA" id="ARBA00022884"/>
    </source>
</evidence>
<comment type="function">
    <text evidence="2 12">Catalyzes the synthesis of 5,6-dihydrouridine (D), a modified base found in the D-loop of most tRNAs, via the reduction of the C5-C6 double bond in target uridines.</text>
</comment>
<protein>
    <recommendedName>
        <fullName evidence="12">tRNA-dihydrouridine synthase</fullName>
        <ecNumber evidence="12">1.3.1.-</ecNumber>
    </recommendedName>
</protein>
<dbReference type="PANTHER" id="PTHR45846:SF1">
    <property type="entry name" value="TRNA-DIHYDROURIDINE(47) SYNTHASE [NAD(P)(+)]-LIKE"/>
    <property type="match status" value="1"/>
</dbReference>
<evidence type="ECO:0000256" key="1">
    <source>
        <dbReference type="ARBA" id="ARBA00001917"/>
    </source>
</evidence>
<feature type="domain" description="DUS-like FMN-binding" evidence="15">
    <location>
        <begin position="17"/>
        <end position="326"/>
    </location>
</feature>
<feature type="binding site" evidence="14">
    <location>
        <position position="73"/>
    </location>
    <ligand>
        <name>FMN</name>
        <dbReference type="ChEBI" id="CHEBI:58210"/>
    </ligand>
</feature>
<comment type="caution">
    <text evidence="16">The sequence shown here is derived from an EMBL/GenBank/DDBJ whole genome shotgun (WGS) entry which is preliminary data.</text>
</comment>